<evidence type="ECO:0000313" key="2">
    <source>
        <dbReference type="Proteomes" id="UP000002499"/>
    </source>
</evidence>
<dbReference type="Proteomes" id="UP000002499">
    <property type="component" value="Unassembled WGS sequence"/>
</dbReference>
<dbReference type="OMA" id="QEAINYS"/>
<name>E9EFS5_METAQ</name>
<organism evidence="2">
    <name type="scientific">Metarhizium acridum (strain CQMa 102)</name>
    <dbReference type="NCBI Taxonomy" id="655827"/>
    <lineage>
        <taxon>Eukaryota</taxon>
        <taxon>Fungi</taxon>
        <taxon>Dikarya</taxon>
        <taxon>Ascomycota</taxon>
        <taxon>Pezizomycotina</taxon>
        <taxon>Sordariomycetes</taxon>
        <taxon>Hypocreomycetidae</taxon>
        <taxon>Hypocreales</taxon>
        <taxon>Clavicipitaceae</taxon>
        <taxon>Metarhizium</taxon>
    </lineage>
</organism>
<gene>
    <name evidence="1" type="ORF">MAC_08723</name>
</gene>
<proteinExistence type="predicted"/>
<dbReference type="OrthoDB" id="4343396at2759"/>
<reference evidence="1 2" key="1">
    <citation type="journal article" date="2011" name="PLoS Genet.">
        <title>Genome sequencing and comparative transcriptomics of the model entomopathogenic fungi Metarhizium anisopliae and M. acridum.</title>
        <authorList>
            <person name="Gao Q."/>
            <person name="Jin K."/>
            <person name="Ying S.H."/>
            <person name="Zhang Y."/>
            <person name="Xiao G."/>
            <person name="Shang Y."/>
            <person name="Duan Z."/>
            <person name="Hu X."/>
            <person name="Xie X.Q."/>
            <person name="Zhou G."/>
            <person name="Peng G."/>
            <person name="Luo Z."/>
            <person name="Huang W."/>
            <person name="Wang B."/>
            <person name="Fang W."/>
            <person name="Wang S."/>
            <person name="Zhong Y."/>
            <person name="Ma L.J."/>
            <person name="St Leger R.J."/>
            <person name="Zhao G.P."/>
            <person name="Pei Y."/>
            <person name="Feng M.G."/>
            <person name="Xia Y."/>
            <person name="Wang C."/>
        </authorList>
    </citation>
    <scope>NUCLEOTIDE SEQUENCE [LARGE SCALE GENOMIC DNA]</scope>
    <source>
        <strain evidence="1 2">CQMa 102</strain>
    </source>
</reference>
<evidence type="ECO:0000313" key="1">
    <source>
        <dbReference type="EMBL" id="EFY85212.1"/>
    </source>
</evidence>
<keyword evidence="2" id="KW-1185">Reference proteome</keyword>
<protein>
    <submittedName>
        <fullName evidence="1">Uncharacterized protein</fullName>
    </submittedName>
</protein>
<dbReference type="AlphaFoldDB" id="E9EFS5"/>
<dbReference type="InParanoid" id="E9EFS5"/>
<sequence length="118" mass="13464">MLYAALGYDDLAIILLEPGDKEDILPHEKILSDENVPSATRNLDKSLQLAFRGKRNFHNTVVLDARSLRCQRIRNREKSDERARNDNLAYKALEESLALLQPKVVVVCHCDQEAINYS</sequence>
<dbReference type="EMBL" id="GL698585">
    <property type="protein sequence ID" value="EFY85212.1"/>
    <property type="molecule type" value="Genomic_DNA"/>
</dbReference>
<dbReference type="HOGENOM" id="CLU_148150_0_0_1"/>
<accession>E9EFS5</accession>